<protein>
    <recommendedName>
        <fullName evidence="8">SEFIR domain-containing protein</fullName>
    </recommendedName>
</protein>
<accession>A0ABP0H429</accession>
<keyword evidence="10" id="KW-1185">Reference proteome</keyword>
<comment type="caution">
    <text evidence="9">The sequence shown here is derived from an EMBL/GenBank/DDBJ whole genome shotgun (WGS) entry which is preliminary data.</text>
</comment>
<dbReference type="PANTHER" id="PTHR15583:SF7">
    <property type="entry name" value="INTERLEUKIN CYTOKINE RECEPTOR-RELATED PROTEIN 2"/>
    <property type="match status" value="1"/>
</dbReference>
<dbReference type="Pfam" id="PF08357">
    <property type="entry name" value="SEFIR"/>
    <property type="match status" value="1"/>
</dbReference>
<feature type="domain" description="SEFIR" evidence="8">
    <location>
        <begin position="301"/>
        <end position="442"/>
    </location>
</feature>
<evidence type="ECO:0000256" key="3">
    <source>
        <dbReference type="ARBA" id="ARBA00022729"/>
    </source>
</evidence>
<evidence type="ECO:0000256" key="5">
    <source>
        <dbReference type="ARBA" id="ARBA00023136"/>
    </source>
</evidence>
<evidence type="ECO:0000313" key="10">
    <source>
        <dbReference type="Proteomes" id="UP001642483"/>
    </source>
</evidence>
<dbReference type="Gene3D" id="3.40.50.11530">
    <property type="match status" value="1"/>
</dbReference>
<dbReference type="PROSITE" id="PS51534">
    <property type="entry name" value="SEFIR"/>
    <property type="match status" value="1"/>
</dbReference>
<keyword evidence="3" id="KW-0732">Signal</keyword>
<dbReference type="InterPro" id="IPR039465">
    <property type="entry name" value="IL-17_rcpt-like"/>
</dbReference>
<dbReference type="PANTHER" id="PTHR15583">
    <property type="entry name" value="INTERLEUKIN-17 RECEPTOR"/>
    <property type="match status" value="1"/>
</dbReference>
<name>A0ABP0H429_CLALP</name>
<organism evidence="9 10">
    <name type="scientific">Clavelina lepadiformis</name>
    <name type="common">Light-bulb sea squirt</name>
    <name type="synonym">Ascidia lepadiformis</name>
    <dbReference type="NCBI Taxonomy" id="159417"/>
    <lineage>
        <taxon>Eukaryota</taxon>
        <taxon>Metazoa</taxon>
        <taxon>Chordata</taxon>
        <taxon>Tunicata</taxon>
        <taxon>Ascidiacea</taxon>
        <taxon>Aplousobranchia</taxon>
        <taxon>Clavelinidae</taxon>
        <taxon>Clavelina</taxon>
    </lineage>
</organism>
<sequence length="685" mass="78123">MRTNNLCSESSHAAHVNGGSSIGWFVYRNHTTNRNEIALNITWLAQSGLGLQITPSVVSVSRLIGTFTKCEATYSVKKGFNRTNHHIYITSLSNQEAFRPSHEFVIKTEIRNVSSFFQLSLPNCRHPNLSCASECQGSTLEGVVHEDCKKRSATLSYRVPGHFGSFAQFIVYEDNAVLYEPKNVSLKGDLTTTFADIADKTYYFEFWGYDVVRQAQSPRKKVKIDFSQCPSVPNGMTMKLIAGIAGFFVTLKIICVTIKVAIAKCDIKITFNHAYTRLMMAKKKENGISVNRQVEDSSQRKRKVFLIYVNDHPKHKEVTLKLASFLKFELYLDVLFELYANKDICSDPMKWMDNSFEQAEKVVVVWSPEAEKRWSTKNCGKFYHFDMFIPIVQKIQQDMSLGKNVNRYLFVHFNYCQKAVIPMPFDRHRSYELMNEFVEFCHCLKSDANTKTTILPIINSCLSRFHYRENRVKYNAAILSTSVEEMYSYVKENPDWYRWQVHRPKSSFYVNSLPPEDETSYCLDALREVGNNTSSCKPVLLLDVSRFPITKVGSDDSPSNKTTFTDPYNARQAVVKFSDTDELYSLQQAADDKMQYSSFKFEKSGKNIVRSAGLFSAEPEVNAGNYCDTNNSHEDKSYNSTTAIDIATDNVNAVPEFVTVDFLYVPQGAPYNSLTSMNTIEISTD</sequence>
<dbReference type="InterPro" id="IPR013568">
    <property type="entry name" value="SEFIR_dom"/>
</dbReference>
<keyword evidence="5" id="KW-0472">Membrane</keyword>
<keyword evidence="7" id="KW-0325">Glycoprotein</keyword>
<evidence type="ECO:0000259" key="8">
    <source>
        <dbReference type="PROSITE" id="PS51534"/>
    </source>
</evidence>
<dbReference type="EMBL" id="CAWYQH010000174">
    <property type="protein sequence ID" value="CAK8698502.1"/>
    <property type="molecule type" value="Genomic_DNA"/>
</dbReference>
<gene>
    <name evidence="9" type="ORF">CVLEPA_LOCUS31937</name>
</gene>
<dbReference type="Proteomes" id="UP001642483">
    <property type="component" value="Unassembled WGS sequence"/>
</dbReference>
<reference evidence="9 10" key="1">
    <citation type="submission" date="2024-02" db="EMBL/GenBank/DDBJ databases">
        <authorList>
            <person name="Daric V."/>
            <person name="Darras S."/>
        </authorList>
    </citation>
    <scope>NUCLEOTIDE SEQUENCE [LARGE SCALE GENOMIC DNA]</scope>
</reference>
<evidence type="ECO:0000256" key="4">
    <source>
        <dbReference type="ARBA" id="ARBA00022989"/>
    </source>
</evidence>
<evidence type="ECO:0000256" key="6">
    <source>
        <dbReference type="ARBA" id="ARBA00023170"/>
    </source>
</evidence>
<keyword evidence="4" id="KW-1133">Transmembrane helix</keyword>
<keyword evidence="6" id="KW-0675">Receptor</keyword>
<proteinExistence type="predicted"/>
<evidence type="ECO:0000256" key="2">
    <source>
        <dbReference type="ARBA" id="ARBA00022692"/>
    </source>
</evidence>
<comment type="subcellular location">
    <subcellularLocation>
        <location evidence="1">Membrane</location>
        <topology evidence="1">Single-pass type I membrane protein</topology>
    </subcellularLocation>
</comment>
<keyword evidence="2" id="KW-0812">Transmembrane</keyword>
<evidence type="ECO:0000256" key="1">
    <source>
        <dbReference type="ARBA" id="ARBA00004479"/>
    </source>
</evidence>
<evidence type="ECO:0000313" key="9">
    <source>
        <dbReference type="EMBL" id="CAK8698502.1"/>
    </source>
</evidence>
<evidence type="ECO:0000256" key="7">
    <source>
        <dbReference type="ARBA" id="ARBA00023180"/>
    </source>
</evidence>